<keyword evidence="1" id="KW-0472">Membrane</keyword>
<dbReference type="EMBL" id="JARFVA010000002">
    <property type="protein sequence ID" value="MDF0707345.1"/>
    <property type="molecule type" value="Genomic_DNA"/>
</dbReference>
<dbReference type="InterPro" id="IPR025405">
    <property type="entry name" value="DUF4131"/>
</dbReference>
<feature type="transmembrane region" description="Helical" evidence="1">
    <location>
        <begin position="51"/>
        <end position="72"/>
    </location>
</feature>
<comment type="caution">
    <text evidence="3">The sequence shown here is derived from an EMBL/GenBank/DDBJ whole genome shotgun (WGS) entry which is preliminary data.</text>
</comment>
<evidence type="ECO:0000313" key="4">
    <source>
        <dbReference type="Proteomes" id="UP001217083"/>
    </source>
</evidence>
<keyword evidence="4" id="KW-1185">Reference proteome</keyword>
<proteinExistence type="predicted"/>
<feature type="domain" description="DUF4131" evidence="2">
    <location>
        <begin position="24"/>
        <end position="165"/>
    </location>
</feature>
<evidence type="ECO:0000256" key="1">
    <source>
        <dbReference type="SAM" id="Phobius"/>
    </source>
</evidence>
<gene>
    <name evidence="3" type="ORF">PY091_08965</name>
</gene>
<reference evidence="3 4" key="1">
    <citation type="submission" date="2023-03" db="EMBL/GenBank/DDBJ databases">
        <title>Muricauda XX sp. nov. and Muricauda XXX sp. nov., two novel species isolated from Okinawa Trough.</title>
        <authorList>
            <person name="Cao W."/>
            <person name="Deng X."/>
        </authorList>
    </citation>
    <scope>NUCLEOTIDE SEQUENCE [LARGE SCALE GENOMIC DNA]</scope>
    <source>
        <strain evidence="3 4">81s02</strain>
    </source>
</reference>
<evidence type="ECO:0000259" key="2">
    <source>
        <dbReference type="Pfam" id="PF13567"/>
    </source>
</evidence>
<keyword evidence="1" id="KW-1133">Transmembrane helix</keyword>
<accession>A0ABT5XNE7</accession>
<keyword evidence="1" id="KW-0812">Transmembrane</keyword>
<evidence type="ECO:0000313" key="3">
    <source>
        <dbReference type="EMBL" id="MDF0707345.1"/>
    </source>
</evidence>
<dbReference type="Pfam" id="PF13567">
    <property type="entry name" value="DUF4131"/>
    <property type="match status" value="1"/>
</dbReference>
<dbReference type="RefSeq" id="WP_275649365.1">
    <property type="nucleotide sequence ID" value="NZ_JARFVA010000002.1"/>
</dbReference>
<name>A0ABT5XNE7_9FLAO</name>
<organism evidence="3 4">
    <name type="scientific">Flagellimonas okinawensis</name>
    <dbReference type="NCBI Taxonomy" id="3031324"/>
    <lineage>
        <taxon>Bacteria</taxon>
        <taxon>Pseudomonadati</taxon>
        <taxon>Bacteroidota</taxon>
        <taxon>Flavobacteriia</taxon>
        <taxon>Flavobacteriales</taxon>
        <taxon>Flavobacteriaceae</taxon>
        <taxon>Flagellimonas</taxon>
    </lineage>
</organism>
<protein>
    <submittedName>
        <fullName evidence="3">DUF4131 domain-containing protein</fullName>
    </submittedName>
</protein>
<dbReference type="Proteomes" id="UP001217083">
    <property type="component" value="Unassembled WGS sequence"/>
</dbReference>
<sequence>MSVKLTLWVILGIGIGFYFDVAPLLALLFALVVMPILYWANKKQRRTGFPYFEVVTSLVTVCLGVFVVGISMGSGLTDHYSKTDFDQEKVWHLNVRELLKPNSFSNRYVTEIIAADIRHASGKLLFSLSANSTLQQLKVDEEFLIYSIPKTIRPPLNPHQFDYKTISKQREYSIKLGQNMMKF</sequence>
<feature type="transmembrane region" description="Helical" evidence="1">
    <location>
        <begin position="6"/>
        <end position="39"/>
    </location>
</feature>